<protein>
    <submittedName>
        <fullName evidence="3">Uncharacterized protein</fullName>
    </submittedName>
</protein>
<comment type="caution">
    <text evidence="3">The sequence shown here is derived from an EMBL/GenBank/DDBJ whole genome shotgun (WGS) entry which is preliminary data.</text>
</comment>
<evidence type="ECO:0000256" key="2">
    <source>
        <dbReference type="SAM" id="SignalP"/>
    </source>
</evidence>
<feature type="chain" id="PRO_5042158058" evidence="2">
    <location>
        <begin position="20"/>
        <end position="361"/>
    </location>
</feature>
<feature type="signal peptide" evidence="2">
    <location>
        <begin position="1"/>
        <end position="19"/>
    </location>
</feature>
<sequence length="361" mass="39288">MLLLGTTQVLLQLVLVVTSFRIVQQTVSQGTDANDLAVAKRLATLYGTLNIVQDIVLAINNLLTDTFLAYRCYLIWNSRIAVTILPGLLIMAVFLTTTIIGVRTANSFSDFEVTFILAAITNIIITGLTAGRIWWMTREASHLELDGGNIFRRRYIRVLRIMYDPKNLGSDPTVKMTGQRAVTTGAGPAVQPSETRILTAGSGSGSLADGVPVPGCRRGSPPGSLAIFLMAYYCASEACRVPIPSAAPFTNYTNTNTVTPAAWIASITNATYSYNLFVSCIATRDYHKCHLDADCEHNPSIKLHTSYHRPQDIELAARPKFTGLRKAAVKVRPASNPPRMSSQVIYISVLLKPLIKGVSPA</sequence>
<reference evidence="3" key="1">
    <citation type="submission" date="2023-03" db="EMBL/GenBank/DDBJ databases">
        <title>Massive genome expansion in bonnet fungi (Mycena s.s.) driven by repeated elements and novel gene families across ecological guilds.</title>
        <authorList>
            <consortium name="Lawrence Berkeley National Laboratory"/>
            <person name="Harder C.B."/>
            <person name="Miyauchi S."/>
            <person name="Viragh M."/>
            <person name="Kuo A."/>
            <person name="Thoen E."/>
            <person name="Andreopoulos B."/>
            <person name="Lu D."/>
            <person name="Skrede I."/>
            <person name="Drula E."/>
            <person name="Henrissat B."/>
            <person name="Morin E."/>
            <person name="Kohler A."/>
            <person name="Barry K."/>
            <person name="LaButti K."/>
            <person name="Morin E."/>
            <person name="Salamov A."/>
            <person name="Lipzen A."/>
            <person name="Mereny Z."/>
            <person name="Hegedus B."/>
            <person name="Baldrian P."/>
            <person name="Stursova M."/>
            <person name="Weitz H."/>
            <person name="Taylor A."/>
            <person name="Grigoriev I.V."/>
            <person name="Nagy L.G."/>
            <person name="Martin F."/>
            <person name="Kauserud H."/>
        </authorList>
    </citation>
    <scope>NUCLEOTIDE SEQUENCE</scope>
    <source>
        <strain evidence="3">9284</strain>
    </source>
</reference>
<keyword evidence="1" id="KW-0812">Transmembrane</keyword>
<keyword evidence="1" id="KW-0472">Membrane</keyword>
<proteinExistence type="predicted"/>
<keyword evidence="2" id="KW-0732">Signal</keyword>
<keyword evidence="1" id="KW-1133">Transmembrane helix</keyword>
<dbReference type="Proteomes" id="UP001221142">
    <property type="component" value="Unassembled WGS sequence"/>
</dbReference>
<evidence type="ECO:0000313" key="3">
    <source>
        <dbReference type="EMBL" id="KAJ7646760.1"/>
    </source>
</evidence>
<name>A0AAD7FZW6_9AGAR</name>
<gene>
    <name evidence="3" type="ORF">FB45DRAFT_998168</name>
</gene>
<evidence type="ECO:0000256" key="1">
    <source>
        <dbReference type="SAM" id="Phobius"/>
    </source>
</evidence>
<dbReference type="EMBL" id="JARKIF010000002">
    <property type="protein sequence ID" value="KAJ7646760.1"/>
    <property type="molecule type" value="Genomic_DNA"/>
</dbReference>
<keyword evidence="4" id="KW-1185">Reference proteome</keyword>
<dbReference type="AlphaFoldDB" id="A0AAD7FZW6"/>
<evidence type="ECO:0000313" key="4">
    <source>
        <dbReference type="Proteomes" id="UP001221142"/>
    </source>
</evidence>
<accession>A0AAD7FZW6</accession>
<feature type="transmembrane region" description="Helical" evidence="1">
    <location>
        <begin position="114"/>
        <end position="135"/>
    </location>
</feature>
<organism evidence="3 4">
    <name type="scientific">Roridomyces roridus</name>
    <dbReference type="NCBI Taxonomy" id="1738132"/>
    <lineage>
        <taxon>Eukaryota</taxon>
        <taxon>Fungi</taxon>
        <taxon>Dikarya</taxon>
        <taxon>Basidiomycota</taxon>
        <taxon>Agaricomycotina</taxon>
        <taxon>Agaricomycetes</taxon>
        <taxon>Agaricomycetidae</taxon>
        <taxon>Agaricales</taxon>
        <taxon>Marasmiineae</taxon>
        <taxon>Mycenaceae</taxon>
        <taxon>Roridomyces</taxon>
    </lineage>
</organism>
<feature type="transmembrane region" description="Helical" evidence="1">
    <location>
        <begin position="80"/>
        <end position="102"/>
    </location>
</feature>